<evidence type="ECO:0000256" key="3">
    <source>
        <dbReference type="ARBA" id="ARBA00022692"/>
    </source>
</evidence>
<dbReference type="Pfam" id="PF06814">
    <property type="entry name" value="GOST_TM"/>
    <property type="match status" value="1"/>
</dbReference>
<dbReference type="GO" id="GO:0016020">
    <property type="term" value="C:membrane"/>
    <property type="evidence" value="ECO:0007669"/>
    <property type="project" value="UniProtKB-SubCell"/>
</dbReference>
<dbReference type="OrthoDB" id="19932at2759"/>
<evidence type="ECO:0000256" key="1">
    <source>
        <dbReference type="ARBA" id="ARBA00004141"/>
    </source>
</evidence>
<dbReference type="AlphaFoldDB" id="A0A6A7BY40"/>
<dbReference type="Proteomes" id="UP000799421">
    <property type="component" value="Unassembled WGS sequence"/>
</dbReference>
<dbReference type="EMBL" id="MU005986">
    <property type="protein sequence ID" value="KAF2859992.1"/>
    <property type="molecule type" value="Genomic_DNA"/>
</dbReference>
<evidence type="ECO:0000256" key="9">
    <source>
        <dbReference type="SAM" id="SignalP"/>
    </source>
</evidence>
<evidence type="ECO:0000256" key="2">
    <source>
        <dbReference type="ARBA" id="ARBA00007883"/>
    </source>
</evidence>
<organism evidence="12 13">
    <name type="scientific">Piedraia hortae CBS 480.64</name>
    <dbReference type="NCBI Taxonomy" id="1314780"/>
    <lineage>
        <taxon>Eukaryota</taxon>
        <taxon>Fungi</taxon>
        <taxon>Dikarya</taxon>
        <taxon>Ascomycota</taxon>
        <taxon>Pezizomycotina</taxon>
        <taxon>Dothideomycetes</taxon>
        <taxon>Dothideomycetidae</taxon>
        <taxon>Capnodiales</taxon>
        <taxon>Piedraiaceae</taxon>
        <taxon>Piedraia</taxon>
    </lineage>
</organism>
<feature type="domain" description="PTM1-like N-terminal" evidence="11">
    <location>
        <begin position="29"/>
        <end position="170"/>
    </location>
</feature>
<feature type="chain" id="PRO_5025551678" evidence="9">
    <location>
        <begin position="20"/>
        <end position="551"/>
    </location>
</feature>
<comment type="similarity">
    <text evidence="2">Belongs to the LU7TM family.</text>
</comment>
<feature type="transmembrane region" description="Helical" evidence="8">
    <location>
        <begin position="365"/>
        <end position="385"/>
    </location>
</feature>
<keyword evidence="13" id="KW-1185">Reference proteome</keyword>
<feature type="transmembrane region" description="Helical" evidence="8">
    <location>
        <begin position="318"/>
        <end position="344"/>
    </location>
</feature>
<name>A0A6A7BY40_9PEZI</name>
<proteinExistence type="inferred from homology"/>
<sequence length="551" mass="61707">MRSGYGGLLLLNLAALSQAVEMQISTKDYQKCSGMYSRRAWGGRIDPFILTKFTAPPAAGIPKEQDPVVSMLIFEWGDRNSIQLDDLGNAMLCDKHAVDTKLCSDKELGNFILAENATEASRNEMLTQPIHLKSPPAVRYAVQKTGYYCIVTSPFEDPNLEFKAVAEFRNSFGELPAAQIPKLPFYAASMMVYTFLAVAWAVLYYLHRHDILPVQNYITAILFFLVIEMFMTWLFYDYQNRHGMTMGAKALLGAVSVLNAARVSFSLFLLLVVCLGYGVIKPSLGKTMTYVRILAAAHFVFGVIYAIASLTITPEDAGLIALLVVLPLTATLTIFYVWTLNSLSHTLKDLALRKQTVKAGMYRKLWWCILSTILTIFAFFFINSLEYAGTSGEDFAPETWQTRWFTLDGWLNLVYLFDVAFIAYIWRPTANNRRFAMSEELAQEDEGFEIASITDSLDIDLDDPEADGGLHHKPPVYGTQSLRCDRDQTRRDASPLPAPVPKKPAAPKLPRESLEGGETIFALGEEDEQDEYDEDRQGAGETARLAGEKRD</sequence>
<feature type="compositionally biased region" description="Acidic residues" evidence="7">
    <location>
        <begin position="524"/>
        <end position="534"/>
    </location>
</feature>
<comment type="subcellular location">
    <subcellularLocation>
        <location evidence="1">Membrane</location>
        <topology evidence="1">Multi-pass membrane protein</topology>
    </subcellularLocation>
</comment>
<gene>
    <name evidence="12" type="ORF">K470DRAFT_248218</name>
</gene>
<dbReference type="InterPro" id="IPR053937">
    <property type="entry name" value="GOST_TM"/>
</dbReference>
<dbReference type="GO" id="GO:0005794">
    <property type="term" value="C:Golgi apparatus"/>
    <property type="evidence" value="ECO:0007669"/>
    <property type="project" value="TreeGrafter"/>
</dbReference>
<evidence type="ECO:0000256" key="7">
    <source>
        <dbReference type="SAM" id="MobiDB-lite"/>
    </source>
</evidence>
<evidence type="ECO:0000313" key="13">
    <source>
        <dbReference type="Proteomes" id="UP000799421"/>
    </source>
</evidence>
<keyword evidence="3 8" id="KW-0812">Transmembrane</keyword>
<dbReference type="GO" id="GO:0042147">
    <property type="term" value="P:retrograde transport, endosome to Golgi"/>
    <property type="evidence" value="ECO:0007669"/>
    <property type="project" value="TreeGrafter"/>
</dbReference>
<evidence type="ECO:0000256" key="5">
    <source>
        <dbReference type="ARBA" id="ARBA00022989"/>
    </source>
</evidence>
<dbReference type="Pfam" id="PF21902">
    <property type="entry name" value="PTM1-like_N"/>
    <property type="match status" value="1"/>
</dbReference>
<evidence type="ECO:0000256" key="8">
    <source>
        <dbReference type="SAM" id="Phobius"/>
    </source>
</evidence>
<keyword evidence="6 8" id="KW-0472">Membrane</keyword>
<feature type="transmembrane region" description="Helical" evidence="8">
    <location>
        <begin position="290"/>
        <end position="312"/>
    </location>
</feature>
<feature type="transmembrane region" description="Helical" evidence="8">
    <location>
        <begin position="217"/>
        <end position="236"/>
    </location>
</feature>
<feature type="signal peptide" evidence="9">
    <location>
        <begin position="1"/>
        <end position="19"/>
    </location>
</feature>
<feature type="transmembrane region" description="Helical" evidence="8">
    <location>
        <begin position="405"/>
        <end position="426"/>
    </location>
</feature>
<evidence type="ECO:0000259" key="10">
    <source>
        <dbReference type="Pfam" id="PF06814"/>
    </source>
</evidence>
<evidence type="ECO:0000313" key="12">
    <source>
        <dbReference type="EMBL" id="KAF2859992.1"/>
    </source>
</evidence>
<feature type="transmembrane region" description="Helical" evidence="8">
    <location>
        <begin position="256"/>
        <end position="278"/>
    </location>
</feature>
<feature type="domain" description="GOST seven transmembrane" evidence="10">
    <location>
        <begin position="181"/>
        <end position="433"/>
    </location>
</feature>
<dbReference type="PANTHER" id="PTHR21229:SF1">
    <property type="entry name" value="GH17801P"/>
    <property type="match status" value="1"/>
</dbReference>
<keyword evidence="4 9" id="KW-0732">Signal</keyword>
<evidence type="ECO:0000256" key="4">
    <source>
        <dbReference type="ARBA" id="ARBA00022729"/>
    </source>
</evidence>
<dbReference type="InterPro" id="IPR053938">
    <property type="entry name" value="PTM1-like_N"/>
</dbReference>
<keyword evidence="5 8" id="KW-1133">Transmembrane helix</keyword>
<reference evidence="12" key="1">
    <citation type="journal article" date="2020" name="Stud. Mycol.">
        <title>101 Dothideomycetes genomes: a test case for predicting lifestyles and emergence of pathogens.</title>
        <authorList>
            <person name="Haridas S."/>
            <person name="Albert R."/>
            <person name="Binder M."/>
            <person name="Bloem J."/>
            <person name="Labutti K."/>
            <person name="Salamov A."/>
            <person name="Andreopoulos B."/>
            <person name="Baker S."/>
            <person name="Barry K."/>
            <person name="Bills G."/>
            <person name="Bluhm B."/>
            <person name="Cannon C."/>
            <person name="Castanera R."/>
            <person name="Culley D."/>
            <person name="Daum C."/>
            <person name="Ezra D."/>
            <person name="Gonzalez J."/>
            <person name="Henrissat B."/>
            <person name="Kuo A."/>
            <person name="Liang C."/>
            <person name="Lipzen A."/>
            <person name="Lutzoni F."/>
            <person name="Magnuson J."/>
            <person name="Mondo S."/>
            <person name="Nolan M."/>
            <person name="Ohm R."/>
            <person name="Pangilinan J."/>
            <person name="Park H.-J."/>
            <person name="Ramirez L."/>
            <person name="Alfaro M."/>
            <person name="Sun H."/>
            <person name="Tritt A."/>
            <person name="Yoshinaga Y."/>
            <person name="Zwiers L.-H."/>
            <person name="Turgeon B."/>
            <person name="Goodwin S."/>
            <person name="Spatafora J."/>
            <person name="Crous P."/>
            <person name="Grigoriev I."/>
        </authorList>
    </citation>
    <scope>NUCLEOTIDE SEQUENCE</scope>
    <source>
        <strain evidence="12">CBS 480.64</strain>
    </source>
</reference>
<accession>A0A6A7BY40</accession>
<dbReference type="InterPro" id="IPR009637">
    <property type="entry name" value="GPR107/GPR108-like"/>
</dbReference>
<feature type="transmembrane region" description="Helical" evidence="8">
    <location>
        <begin position="185"/>
        <end position="205"/>
    </location>
</feature>
<feature type="compositionally biased region" description="Basic and acidic residues" evidence="7">
    <location>
        <begin position="483"/>
        <end position="493"/>
    </location>
</feature>
<evidence type="ECO:0000259" key="11">
    <source>
        <dbReference type="Pfam" id="PF21902"/>
    </source>
</evidence>
<dbReference type="GO" id="GO:0005829">
    <property type="term" value="C:cytosol"/>
    <property type="evidence" value="ECO:0007669"/>
    <property type="project" value="GOC"/>
</dbReference>
<dbReference type="PANTHER" id="PTHR21229">
    <property type="entry name" value="LUNG SEVEN TRANSMEMBRANE RECEPTOR"/>
    <property type="match status" value="1"/>
</dbReference>
<protein>
    <submittedName>
        <fullName evidence="12">Integral membrane protein Ptm1</fullName>
    </submittedName>
</protein>
<feature type="region of interest" description="Disordered" evidence="7">
    <location>
        <begin position="463"/>
        <end position="551"/>
    </location>
</feature>
<evidence type="ECO:0000256" key="6">
    <source>
        <dbReference type="ARBA" id="ARBA00023136"/>
    </source>
</evidence>